<name>A0A7C9FBJ6_9BACT</name>
<dbReference type="InterPro" id="IPR013538">
    <property type="entry name" value="ASHA1/2-like_C"/>
</dbReference>
<dbReference type="InterPro" id="IPR023393">
    <property type="entry name" value="START-like_dom_sf"/>
</dbReference>
<accession>A0A7C9FBJ6</accession>
<evidence type="ECO:0000313" key="4">
    <source>
        <dbReference type="Proteomes" id="UP000479293"/>
    </source>
</evidence>
<gene>
    <name evidence="3" type="ORF">GBK04_04800</name>
</gene>
<evidence type="ECO:0000256" key="1">
    <source>
        <dbReference type="ARBA" id="ARBA00006817"/>
    </source>
</evidence>
<comment type="similarity">
    <text evidence="1">Belongs to the AHA1 family.</text>
</comment>
<dbReference type="Proteomes" id="UP000479293">
    <property type="component" value="Unassembled WGS sequence"/>
</dbReference>
<reference evidence="3 4" key="1">
    <citation type="submission" date="2019-10" db="EMBL/GenBank/DDBJ databases">
        <title>Draft Genome Sequence of Cytophagaceae sp. SJW1-29.</title>
        <authorList>
            <person name="Choi A."/>
        </authorList>
    </citation>
    <scope>NUCLEOTIDE SEQUENCE [LARGE SCALE GENOMIC DNA]</scope>
    <source>
        <strain evidence="3 4">SJW1-29</strain>
    </source>
</reference>
<evidence type="ECO:0000259" key="2">
    <source>
        <dbReference type="Pfam" id="PF08327"/>
    </source>
</evidence>
<dbReference type="RefSeq" id="WP_152757329.1">
    <property type="nucleotide sequence ID" value="NZ_WHLY01000002.1"/>
</dbReference>
<dbReference type="AlphaFoldDB" id="A0A7C9FBJ6"/>
<dbReference type="Gene3D" id="3.30.530.20">
    <property type="match status" value="1"/>
</dbReference>
<organism evidence="3 4">
    <name type="scientific">Salmonirosea aquatica</name>
    <dbReference type="NCBI Taxonomy" id="2654236"/>
    <lineage>
        <taxon>Bacteria</taxon>
        <taxon>Pseudomonadati</taxon>
        <taxon>Bacteroidota</taxon>
        <taxon>Cytophagia</taxon>
        <taxon>Cytophagales</taxon>
        <taxon>Spirosomataceae</taxon>
        <taxon>Salmonirosea</taxon>
    </lineage>
</organism>
<keyword evidence="4" id="KW-1185">Reference proteome</keyword>
<dbReference type="Pfam" id="PF08327">
    <property type="entry name" value="AHSA1"/>
    <property type="match status" value="1"/>
</dbReference>
<evidence type="ECO:0000313" key="3">
    <source>
        <dbReference type="EMBL" id="MPR32687.1"/>
    </source>
</evidence>
<sequence length="140" mass="16101">MANENNTITVETTIDAPLDQVWKCWTTPENIRQWNNASDDWYTPSADNDLTEGGKFVFRMEARDGSFGFDFTGTYQTVKEKELLEYVLTDDRKVSVAFGESDGQTKVTETFEPESENTVEMQQAGWQAILDNFKKYVEKQ</sequence>
<protein>
    <recommendedName>
        <fullName evidence="2">Activator of Hsp90 ATPase homologue 1/2-like C-terminal domain-containing protein</fullName>
    </recommendedName>
</protein>
<dbReference type="SUPFAM" id="SSF55961">
    <property type="entry name" value="Bet v1-like"/>
    <property type="match status" value="1"/>
</dbReference>
<dbReference type="EMBL" id="WHLY01000002">
    <property type="protein sequence ID" value="MPR32687.1"/>
    <property type="molecule type" value="Genomic_DNA"/>
</dbReference>
<feature type="domain" description="Activator of Hsp90 ATPase homologue 1/2-like C-terminal" evidence="2">
    <location>
        <begin position="15"/>
        <end position="138"/>
    </location>
</feature>
<dbReference type="CDD" id="cd08897">
    <property type="entry name" value="SRPBCC_CalC_Aha1-like_4"/>
    <property type="match status" value="1"/>
</dbReference>
<proteinExistence type="inferred from homology"/>
<comment type="caution">
    <text evidence="3">The sequence shown here is derived from an EMBL/GenBank/DDBJ whole genome shotgun (WGS) entry which is preliminary data.</text>
</comment>